<proteinExistence type="predicted"/>
<dbReference type="EMBL" id="BOMV01000005">
    <property type="protein sequence ID" value="GIE93001.1"/>
    <property type="molecule type" value="Genomic_DNA"/>
</dbReference>
<name>A0A919JQ00_9ACTN</name>
<dbReference type="GO" id="GO:0003824">
    <property type="term" value="F:catalytic activity"/>
    <property type="evidence" value="ECO:0007669"/>
    <property type="project" value="UniProtKB-ARBA"/>
</dbReference>
<dbReference type="Gene3D" id="3.40.50.1820">
    <property type="entry name" value="alpha/beta hydrolase"/>
    <property type="match status" value="1"/>
</dbReference>
<feature type="compositionally biased region" description="Low complexity" evidence="1">
    <location>
        <begin position="184"/>
        <end position="205"/>
    </location>
</feature>
<dbReference type="GO" id="GO:0016020">
    <property type="term" value="C:membrane"/>
    <property type="evidence" value="ECO:0007669"/>
    <property type="project" value="TreeGrafter"/>
</dbReference>
<sequence length="218" mass="23352">MIWPDPQPPRRTTHLTGRPRNLLVFDRWGEFGRPVVLLHGLLLDRTMWWPVAAELGGAPCTVVAPDLPGHGQSPPREDYGLERIAADLAGLVDSLGLHRAPIVVGHAASARLAVAFADAYATQHVLTLDEPPAGATAVGDLVRPAGLDAVPAMFRPYAEPRHDPELLRAYEIWLAQPPTRRNQPAMAGRAPMAPAGPTGPLAPLTDPEGFAAGLRDLL</sequence>
<dbReference type="SUPFAM" id="SSF53474">
    <property type="entry name" value="alpha/beta-Hydrolases"/>
    <property type="match status" value="1"/>
</dbReference>
<evidence type="ECO:0000313" key="3">
    <source>
        <dbReference type="EMBL" id="GIE93001.1"/>
    </source>
</evidence>
<organism evidence="3 4">
    <name type="scientific">Paractinoplanes rishiriensis</name>
    <dbReference type="NCBI Taxonomy" id="1050105"/>
    <lineage>
        <taxon>Bacteria</taxon>
        <taxon>Bacillati</taxon>
        <taxon>Actinomycetota</taxon>
        <taxon>Actinomycetes</taxon>
        <taxon>Micromonosporales</taxon>
        <taxon>Micromonosporaceae</taxon>
        <taxon>Paractinoplanes</taxon>
    </lineage>
</organism>
<feature type="region of interest" description="Disordered" evidence="1">
    <location>
        <begin position="181"/>
        <end position="207"/>
    </location>
</feature>
<feature type="domain" description="AB hydrolase-1" evidence="2">
    <location>
        <begin position="35"/>
        <end position="201"/>
    </location>
</feature>
<dbReference type="AlphaFoldDB" id="A0A919JQ00"/>
<keyword evidence="4" id="KW-1185">Reference proteome</keyword>
<accession>A0A919JQ00</accession>
<dbReference type="PANTHER" id="PTHR43798">
    <property type="entry name" value="MONOACYLGLYCEROL LIPASE"/>
    <property type="match status" value="1"/>
</dbReference>
<evidence type="ECO:0000313" key="4">
    <source>
        <dbReference type="Proteomes" id="UP000636960"/>
    </source>
</evidence>
<dbReference type="RefSeq" id="WP_203778850.1">
    <property type="nucleotide sequence ID" value="NZ_BOMV01000005.1"/>
</dbReference>
<gene>
    <name evidence="3" type="ORF">Ari01nite_04660</name>
</gene>
<evidence type="ECO:0000259" key="2">
    <source>
        <dbReference type="Pfam" id="PF12697"/>
    </source>
</evidence>
<dbReference type="Pfam" id="PF12697">
    <property type="entry name" value="Abhydrolase_6"/>
    <property type="match status" value="1"/>
</dbReference>
<dbReference type="InterPro" id="IPR050266">
    <property type="entry name" value="AB_hydrolase_sf"/>
</dbReference>
<dbReference type="PANTHER" id="PTHR43798:SF33">
    <property type="entry name" value="HYDROLASE, PUTATIVE (AFU_ORTHOLOGUE AFUA_2G14860)-RELATED"/>
    <property type="match status" value="1"/>
</dbReference>
<dbReference type="InterPro" id="IPR000073">
    <property type="entry name" value="AB_hydrolase_1"/>
</dbReference>
<protein>
    <recommendedName>
        <fullName evidence="2">AB hydrolase-1 domain-containing protein</fullName>
    </recommendedName>
</protein>
<evidence type="ECO:0000256" key="1">
    <source>
        <dbReference type="SAM" id="MobiDB-lite"/>
    </source>
</evidence>
<dbReference type="InterPro" id="IPR029058">
    <property type="entry name" value="AB_hydrolase_fold"/>
</dbReference>
<dbReference type="Proteomes" id="UP000636960">
    <property type="component" value="Unassembled WGS sequence"/>
</dbReference>
<reference evidence="3" key="1">
    <citation type="submission" date="2021-01" db="EMBL/GenBank/DDBJ databases">
        <title>Whole genome shotgun sequence of Actinoplanes rishiriensis NBRC 108556.</title>
        <authorList>
            <person name="Komaki H."/>
            <person name="Tamura T."/>
        </authorList>
    </citation>
    <scope>NUCLEOTIDE SEQUENCE</scope>
    <source>
        <strain evidence="3">NBRC 108556</strain>
    </source>
</reference>
<comment type="caution">
    <text evidence="3">The sequence shown here is derived from an EMBL/GenBank/DDBJ whole genome shotgun (WGS) entry which is preliminary data.</text>
</comment>